<evidence type="ECO:0000256" key="7">
    <source>
        <dbReference type="HAMAP-Rule" id="MF_01320"/>
    </source>
</evidence>
<evidence type="ECO:0000256" key="3">
    <source>
        <dbReference type="ARBA" id="ARBA00022884"/>
    </source>
</evidence>
<dbReference type="InterPro" id="IPR002171">
    <property type="entry name" value="Ribosomal_uL2"/>
</dbReference>
<evidence type="ECO:0000259" key="9">
    <source>
        <dbReference type="SMART" id="SM01382"/>
    </source>
</evidence>
<dbReference type="Gene3D" id="2.30.30.30">
    <property type="match status" value="1"/>
</dbReference>
<dbReference type="PANTHER" id="PTHR13691:SF5">
    <property type="entry name" value="LARGE RIBOSOMAL SUBUNIT PROTEIN UL2M"/>
    <property type="match status" value="1"/>
</dbReference>
<evidence type="ECO:0000256" key="6">
    <source>
        <dbReference type="ARBA" id="ARBA00035242"/>
    </source>
</evidence>
<feature type="domain" description="Large ribosomal subunit protein uL2 C-terminal" evidence="9">
    <location>
        <begin position="124"/>
        <end position="252"/>
    </location>
</feature>
<dbReference type="InterPro" id="IPR022671">
    <property type="entry name" value="Ribosomal_uL2_CS"/>
</dbReference>
<reference evidence="11 12" key="1">
    <citation type="submission" date="2015-02" db="EMBL/GenBank/DDBJ databases">
        <title>Genome Sequencing of Rickettsiales.</title>
        <authorList>
            <person name="Daugherty S.C."/>
            <person name="Su Q."/>
            <person name="Abolude K."/>
            <person name="Beier-Sexton M."/>
            <person name="Carlyon J.A."/>
            <person name="Carter R."/>
            <person name="Day N.P."/>
            <person name="Dumler S.J."/>
            <person name="Dyachenko V."/>
            <person name="Godinez A."/>
            <person name="Kurtti T.J."/>
            <person name="Lichay M."/>
            <person name="Mullins K.E."/>
            <person name="Ott S."/>
            <person name="Pappas-Brown V."/>
            <person name="Paris D.H."/>
            <person name="Patel P."/>
            <person name="Richards A.L."/>
            <person name="Sadzewicz L."/>
            <person name="Sears K."/>
            <person name="Seidman D."/>
            <person name="Sengamalay N."/>
            <person name="Stenos J."/>
            <person name="Tallon L.J."/>
            <person name="Vincent G."/>
            <person name="Fraser C.M."/>
            <person name="Munderloh U."/>
            <person name="Dunning-Hotopp J.C."/>
        </authorList>
    </citation>
    <scope>NUCLEOTIDE SEQUENCE [LARGE SCALE GENOMIC DNA]</scope>
    <source>
        <strain evidence="11 12">RAC413</strain>
    </source>
</reference>
<dbReference type="STRING" id="1359163.NLO413_0435"/>
<evidence type="ECO:0000256" key="2">
    <source>
        <dbReference type="ARBA" id="ARBA00022730"/>
    </source>
</evidence>
<comment type="function">
    <text evidence="7">One of the primary rRNA binding proteins. Required for association of the 30S and 50S subunits to form the 70S ribosome, for tRNA binding and peptide bond formation. It has been suggested to have peptidyltransferase activity; this is somewhat controversial. Makes several contacts with the 16S rRNA in the 70S ribosome.</text>
</comment>
<dbReference type="PROSITE" id="PS00467">
    <property type="entry name" value="RIBOSOMAL_L2"/>
    <property type="match status" value="1"/>
</dbReference>
<dbReference type="Pfam" id="PF03947">
    <property type="entry name" value="Ribosomal_L2_C"/>
    <property type="match status" value="1"/>
</dbReference>
<dbReference type="GO" id="GO:0003735">
    <property type="term" value="F:structural constituent of ribosome"/>
    <property type="evidence" value="ECO:0007669"/>
    <property type="project" value="InterPro"/>
</dbReference>
<evidence type="ECO:0000256" key="1">
    <source>
        <dbReference type="ARBA" id="ARBA00005636"/>
    </source>
</evidence>
<dbReference type="FunFam" id="2.30.30.30:FF:000001">
    <property type="entry name" value="50S ribosomal protein L2"/>
    <property type="match status" value="1"/>
</dbReference>
<comment type="similarity">
    <text evidence="1 7">Belongs to the universal ribosomal protein uL2 family.</text>
</comment>
<evidence type="ECO:0000256" key="4">
    <source>
        <dbReference type="ARBA" id="ARBA00022980"/>
    </source>
</evidence>
<dbReference type="SUPFAM" id="SSF50249">
    <property type="entry name" value="Nucleic acid-binding proteins"/>
    <property type="match status" value="1"/>
</dbReference>
<dbReference type="InterPro" id="IPR014726">
    <property type="entry name" value="Ribosomal_uL2_dom3"/>
</dbReference>
<sequence length="276" mass="29824">MGIKALNAVTPSLRGTVLLDKKFLWKGKPEKSLVVRKSSCGGRNARGVITVRHKGGRHKLLYRMVDFKRNKIGVSAVVERLEYDPNRTAFLAFLIYSDGEKSYIIAPNGLKVGDTVVSGDDSDILLGNCLSLKCIPVGALVHNIELYPGNGGIIARAAGNYAQIMGKDGPYVLLRLSSGELRKVLSTCRATIGVVSNGDNQNVKLGKAGRSRWLGIRPTVRGVAMNPIDHPHGGGEGKTSGGRNPVTPWGVPTKGKKTRKKNKLSNKYIKRSSAKR</sequence>
<accession>A0A0F3NMT8</accession>
<dbReference type="Proteomes" id="UP000033562">
    <property type="component" value="Unassembled WGS sequence"/>
</dbReference>
<dbReference type="GO" id="GO:0016740">
    <property type="term" value="F:transferase activity"/>
    <property type="evidence" value="ECO:0007669"/>
    <property type="project" value="InterPro"/>
</dbReference>
<keyword evidence="3 7" id="KW-0694">RNA-binding</keyword>
<protein>
    <recommendedName>
        <fullName evidence="6 7">Large ribosomal subunit protein uL2</fullName>
    </recommendedName>
</protein>
<keyword evidence="4 7" id="KW-0689">Ribosomal protein</keyword>
<keyword evidence="5 7" id="KW-0687">Ribonucleoprotein</keyword>
<evidence type="ECO:0000313" key="11">
    <source>
        <dbReference type="EMBL" id="KJV69061.1"/>
    </source>
</evidence>
<dbReference type="PANTHER" id="PTHR13691">
    <property type="entry name" value="RIBOSOMAL PROTEIN L2"/>
    <property type="match status" value="1"/>
</dbReference>
<dbReference type="EMBL" id="LANX01000001">
    <property type="protein sequence ID" value="KJV69061.1"/>
    <property type="molecule type" value="Genomic_DNA"/>
</dbReference>
<feature type="region of interest" description="Disordered" evidence="8">
    <location>
        <begin position="224"/>
        <end position="276"/>
    </location>
</feature>
<dbReference type="RefSeq" id="WP_045808863.1">
    <property type="nucleotide sequence ID" value="NZ_LANX01000001.1"/>
</dbReference>
<dbReference type="Gene3D" id="2.40.50.140">
    <property type="entry name" value="Nucleic acid-binding proteins"/>
    <property type="match status" value="1"/>
</dbReference>
<dbReference type="GO" id="GO:0015934">
    <property type="term" value="C:large ribosomal subunit"/>
    <property type="evidence" value="ECO:0007669"/>
    <property type="project" value="InterPro"/>
</dbReference>
<dbReference type="InterPro" id="IPR005880">
    <property type="entry name" value="Ribosomal_uL2_bac/org-type"/>
</dbReference>
<feature type="compositionally biased region" description="Basic residues" evidence="8">
    <location>
        <begin position="254"/>
        <end position="276"/>
    </location>
</feature>
<dbReference type="FunFam" id="4.10.950.10:FF:000001">
    <property type="entry name" value="50S ribosomal protein L2"/>
    <property type="match status" value="1"/>
</dbReference>
<dbReference type="AlphaFoldDB" id="A0A0F3NMT8"/>
<dbReference type="NCBIfam" id="TIGR01171">
    <property type="entry name" value="rplB_bact"/>
    <property type="match status" value="1"/>
</dbReference>
<dbReference type="InterPro" id="IPR014722">
    <property type="entry name" value="Rib_uL2_dom2"/>
</dbReference>
<keyword evidence="12" id="KW-1185">Reference proteome</keyword>
<dbReference type="GO" id="GO:0002181">
    <property type="term" value="P:cytoplasmic translation"/>
    <property type="evidence" value="ECO:0007669"/>
    <property type="project" value="TreeGrafter"/>
</dbReference>
<dbReference type="Gene3D" id="4.10.950.10">
    <property type="entry name" value="Ribosomal protein L2, domain 3"/>
    <property type="match status" value="1"/>
</dbReference>
<dbReference type="GO" id="GO:0019843">
    <property type="term" value="F:rRNA binding"/>
    <property type="evidence" value="ECO:0007669"/>
    <property type="project" value="UniProtKB-UniRule"/>
</dbReference>
<evidence type="ECO:0000313" key="12">
    <source>
        <dbReference type="Proteomes" id="UP000033562"/>
    </source>
</evidence>
<organism evidence="11 12">
    <name type="scientific">Candidatus Neoehrlichia procyonis str. RAC413</name>
    <dbReference type="NCBI Taxonomy" id="1359163"/>
    <lineage>
        <taxon>Bacteria</taxon>
        <taxon>Pseudomonadati</taxon>
        <taxon>Pseudomonadota</taxon>
        <taxon>Alphaproteobacteria</taxon>
        <taxon>Rickettsiales</taxon>
        <taxon>Anaplasmataceae</taxon>
        <taxon>Candidatus Neoehrlichia</taxon>
    </lineage>
</organism>
<dbReference type="PIRSF" id="PIRSF002158">
    <property type="entry name" value="Ribosomal_L2"/>
    <property type="match status" value="1"/>
</dbReference>
<comment type="caution">
    <text evidence="11">The sequence shown here is derived from an EMBL/GenBank/DDBJ whole genome shotgun (WGS) entry which is preliminary data.</text>
</comment>
<dbReference type="SMART" id="SM01383">
    <property type="entry name" value="Ribosomal_L2"/>
    <property type="match status" value="1"/>
</dbReference>
<feature type="domain" description="Large ribosomal subunit protein uL2 RNA-binding" evidence="10">
    <location>
        <begin position="42"/>
        <end position="118"/>
    </location>
</feature>
<dbReference type="SUPFAM" id="SSF50104">
    <property type="entry name" value="Translation proteins SH3-like domain"/>
    <property type="match status" value="1"/>
</dbReference>
<evidence type="ECO:0000256" key="5">
    <source>
        <dbReference type="ARBA" id="ARBA00023274"/>
    </source>
</evidence>
<dbReference type="InterPro" id="IPR012340">
    <property type="entry name" value="NA-bd_OB-fold"/>
</dbReference>
<dbReference type="HAMAP" id="MF_01320_B">
    <property type="entry name" value="Ribosomal_uL2_B"/>
    <property type="match status" value="1"/>
</dbReference>
<evidence type="ECO:0000256" key="8">
    <source>
        <dbReference type="SAM" id="MobiDB-lite"/>
    </source>
</evidence>
<dbReference type="SMART" id="SM01382">
    <property type="entry name" value="Ribosomal_L2_C"/>
    <property type="match status" value="1"/>
</dbReference>
<comment type="subunit">
    <text evidence="7">Part of the 50S ribosomal subunit. Forms a bridge to the 30S subunit in the 70S ribosome.</text>
</comment>
<dbReference type="InterPro" id="IPR022666">
    <property type="entry name" value="Ribosomal_uL2_RNA-bd_dom"/>
</dbReference>
<gene>
    <name evidence="7 11" type="primary">rplB</name>
    <name evidence="11" type="ORF">NLO413_0435</name>
</gene>
<dbReference type="OrthoDB" id="9778722at2"/>
<dbReference type="PATRIC" id="fig|1359163.3.peg.424"/>
<proteinExistence type="inferred from homology"/>
<dbReference type="Pfam" id="PF00181">
    <property type="entry name" value="Ribosomal_L2_N"/>
    <property type="match status" value="1"/>
</dbReference>
<name>A0A0F3NMT8_9RICK</name>
<keyword evidence="2 7" id="KW-0699">rRNA-binding</keyword>
<evidence type="ECO:0000259" key="10">
    <source>
        <dbReference type="SMART" id="SM01383"/>
    </source>
</evidence>
<dbReference type="InterPro" id="IPR022669">
    <property type="entry name" value="Ribosomal_uL2_C"/>
</dbReference>
<dbReference type="InterPro" id="IPR008991">
    <property type="entry name" value="Translation_prot_SH3-like_sf"/>
</dbReference>